<evidence type="ECO:0000256" key="3">
    <source>
        <dbReference type="ARBA" id="ARBA00005293"/>
    </source>
</evidence>
<feature type="domain" description="CULT" evidence="14">
    <location>
        <begin position="307"/>
        <end position="412"/>
    </location>
</feature>
<proteinExistence type="inferred from homology"/>
<evidence type="ECO:0000313" key="16">
    <source>
        <dbReference type="Proteomes" id="UP001566132"/>
    </source>
</evidence>
<comment type="subunit">
    <text evidence="12">Likely a component of a DCX (DDB1-CUL4-X-box) protein ligase complex. May interact with pic/DDB1.</text>
</comment>
<evidence type="ECO:0000256" key="8">
    <source>
        <dbReference type="ARBA" id="ARBA00022843"/>
    </source>
</evidence>
<keyword evidence="7" id="KW-0862">Zinc</keyword>
<accession>A0ABD1ETC2</accession>
<dbReference type="PROSITE" id="PS51788">
    <property type="entry name" value="CULT"/>
    <property type="match status" value="1"/>
</dbReference>
<dbReference type="InterPro" id="IPR034750">
    <property type="entry name" value="CULT"/>
</dbReference>
<feature type="region of interest" description="Disordered" evidence="13">
    <location>
        <begin position="1"/>
        <end position="49"/>
    </location>
</feature>
<dbReference type="SUPFAM" id="SSF88697">
    <property type="entry name" value="PUA domain-like"/>
    <property type="match status" value="1"/>
</dbReference>
<feature type="compositionally biased region" description="Acidic residues" evidence="13">
    <location>
        <begin position="1"/>
        <end position="13"/>
    </location>
</feature>
<dbReference type="CDD" id="cd15777">
    <property type="entry name" value="CRBN_C_like"/>
    <property type="match status" value="1"/>
</dbReference>
<dbReference type="SMART" id="SM00464">
    <property type="entry name" value="LON"/>
    <property type="match status" value="1"/>
</dbReference>
<dbReference type="Pfam" id="PF03226">
    <property type="entry name" value="Yippee-Mis18"/>
    <property type="match status" value="1"/>
</dbReference>
<sequence length="438" mass="50508">MSEQENQDSDQEDQNFLMDIENGHITASNSGAEESNSSSDDEPIVDANGRYNLDLPPSHGYLGKLNTLRGYTLFEDGEVLKNIFAIYTNTLVFPGFVLPLVMNNYYENRILQNFLEDHNKVFILISTNSSGNMYEYGVTMEIYEMCLINNLMHVKARGGQRCKRVSGSSVESLSSRIKLVTVKILAEKEIIPPLADTQLLALKSKRKWTVNNFDEDIKLCTKYRRWHAAQFSQPLWVYDMNEVSYYTKTLIKGLISYGEELIPKDPEKLSYWFVQNYHLNHRERLHILSLTSTLERLKLEVMYMKLARSICCENCNVDISDPSHMFAMSKEGMRSNFVNPRGHVYETVTVKEAKNYRTYGHPSRQFSWFPGYSWTIMQCVSCNNHLGWRFTNPCLIPKEFYGLANTGIKTVTKKLELDVENSQEGKISFAHDYVGLQL</sequence>
<comment type="caution">
    <text evidence="15">The sequence shown here is derived from an EMBL/GenBank/DDBJ whole genome shotgun (WGS) entry which is preliminary data.</text>
</comment>
<keyword evidence="6" id="KW-0833">Ubl conjugation pathway</keyword>
<evidence type="ECO:0000256" key="11">
    <source>
        <dbReference type="ARBA" id="ARBA00046075"/>
    </source>
</evidence>
<evidence type="ECO:0000256" key="5">
    <source>
        <dbReference type="ARBA" id="ARBA00022723"/>
    </source>
</evidence>
<dbReference type="InterPro" id="IPR046336">
    <property type="entry name" value="Lon_prtase_N_sf"/>
</dbReference>
<dbReference type="Gene3D" id="2.170.150.20">
    <property type="entry name" value="Peptide methionine sulfoxide reductase"/>
    <property type="match status" value="1"/>
</dbReference>
<feature type="compositionally biased region" description="Low complexity" evidence="13">
    <location>
        <begin position="27"/>
        <end position="38"/>
    </location>
</feature>
<dbReference type="InterPro" id="IPR003111">
    <property type="entry name" value="Lon_prtase_N"/>
</dbReference>
<dbReference type="Gene3D" id="1.20.58.1480">
    <property type="match status" value="1"/>
</dbReference>
<protein>
    <recommendedName>
        <fullName evidence="4">Protein cereblon</fullName>
    </recommendedName>
    <alternativeName>
        <fullName evidence="10">Protein ohgata</fullName>
    </alternativeName>
</protein>
<comment type="similarity">
    <text evidence="3">Belongs to the CRBN family.</text>
</comment>
<keyword evidence="8" id="KW-0832">Ubl conjugation</keyword>
<evidence type="ECO:0000256" key="12">
    <source>
        <dbReference type="ARBA" id="ARBA00046796"/>
    </source>
</evidence>
<evidence type="ECO:0000256" key="13">
    <source>
        <dbReference type="SAM" id="MobiDB-lite"/>
    </source>
</evidence>
<evidence type="ECO:0000256" key="7">
    <source>
        <dbReference type="ARBA" id="ARBA00022833"/>
    </source>
</evidence>
<comment type="function">
    <text evidence="11">Substrate recognition component of a DCX (DDB1-CUL4-X-box) E3 protein ligase complex that mediates the ubiquitination and subsequent proteasomal degradation of target proteins. Has an essential role in mediating growth by negatively regulating insulin signaling. It also has a role in maintaining presynaptic function in the neuromuscular junction synapses of third-instar larvae.</text>
</comment>
<dbReference type="InterPro" id="IPR015947">
    <property type="entry name" value="PUA-like_sf"/>
</dbReference>
<gene>
    <name evidence="15" type="ORF">ABEB36_006600</name>
</gene>
<dbReference type="AlphaFoldDB" id="A0ABD1ETC2"/>
<evidence type="ECO:0000256" key="1">
    <source>
        <dbReference type="ARBA" id="ARBA00004123"/>
    </source>
</evidence>
<evidence type="ECO:0000256" key="2">
    <source>
        <dbReference type="ARBA" id="ARBA00004906"/>
    </source>
</evidence>
<dbReference type="GO" id="GO:0046872">
    <property type="term" value="F:metal ion binding"/>
    <property type="evidence" value="ECO:0007669"/>
    <property type="project" value="UniProtKB-KW"/>
</dbReference>
<dbReference type="Proteomes" id="UP001566132">
    <property type="component" value="Unassembled WGS sequence"/>
</dbReference>
<evidence type="ECO:0000256" key="4">
    <source>
        <dbReference type="ARBA" id="ARBA00014394"/>
    </source>
</evidence>
<dbReference type="EMBL" id="JBDJPC010000005">
    <property type="protein sequence ID" value="KAL1501237.1"/>
    <property type="molecule type" value="Genomic_DNA"/>
</dbReference>
<evidence type="ECO:0000256" key="6">
    <source>
        <dbReference type="ARBA" id="ARBA00022786"/>
    </source>
</evidence>
<keyword evidence="5" id="KW-0479">Metal-binding</keyword>
<comment type="pathway">
    <text evidence="2">Protein modification; protein ubiquitination.</text>
</comment>
<dbReference type="GO" id="GO:0005634">
    <property type="term" value="C:nucleus"/>
    <property type="evidence" value="ECO:0007669"/>
    <property type="project" value="UniProtKB-SubCell"/>
</dbReference>
<evidence type="ECO:0000313" key="15">
    <source>
        <dbReference type="EMBL" id="KAL1501237.1"/>
    </source>
</evidence>
<organism evidence="15 16">
    <name type="scientific">Hypothenemus hampei</name>
    <name type="common">Coffee berry borer</name>
    <dbReference type="NCBI Taxonomy" id="57062"/>
    <lineage>
        <taxon>Eukaryota</taxon>
        <taxon>Metazoa</taxon>
        <taxon>Ecdysozoa</taxon>
        <taxon>Arthropoda</taxon>
        <taxon>Hexapoda</taxon>
        <taxon>Insecta</taxon>
        <taxon>Pterygota</taxon>
        <taxon>Neoptera</taxon>
        <taxon>Endopterygota</taxon>
        <taxon>Coleoptera</taxon>
        <taxon>Polyphaga</taxon>
        <taxon>Cucujiformia</taxon>
        <taxon>Curculionidae</taxon>
        <taxon>Scolytinae</taxon>
        <taxon>Hypothenemus</taxon>
    </lineage>
</organism>
<evidence type="ECO:0000259" key="14">
    <source>
        <dbReference type="PROSITE" id="PS51788"/>
    </source>
</evidence>
<dbReference type="Gene3D" id="2.30.130.40">
    <property type="entry name" value="LON domain-like"/>
    <property type="match status" value="1"/>
</dbReference>
<keyword evidence="9" id="KW-0539">Nucleus</keyword>
<dbReference type="FunFam" id="2.170.150.20:FF:000007">
    <property type="entry name" value="Protein cereblon"/>
    <property type="match status" value="1"/>
</dbReference>
<dbReference type="InterPro" id="IPR004910">
    <property type="entry name" value="Yippee/Mis18/Cereblon"/>
</dbReference>
<dbReference type="Pfam" id="PF02190">
    <property type="entry name" value="LON_substr_bdg"/>
    <property type="match status" value="1"/>
</dbReference>
<keyword evidence="16" id="KW-1185">Reference proteome</keyword>
<evidence type="ECO:0000256" key="9">
    <source>
        <dbReference type="ARBA" id="ARBA00023242"/>
    </source>
</evidence>
<name>A0ABD1ETC2_HYPHA</name>
<reference evidence="15 16" key="1">
    <citation type="submission" date="2024-05" db="EMBL/GenBank/DDBJ databases">
        <title>Genetic variation in Jamaican populations of the coffee berry borer (Hypothenemus hampei).</title>
        <authorList>
            <person name="Errbii M."/>
            <person name="Myrie A."/>
        </authorList>
    </citation>
    <scope>NUCLEOTIDE SEQUENCE [LARGE SCALE GENOMIC DNA]</scope>
    <source>
        <strain evidence="15">JA-Hopewell-2020-01-JO</strain>
        <tissue evidence="15">Whole body</tissue>
    </source>
</reference>
<evidence type="ECO:0000256" key="10">
    <source>
        <dbReference type="ARBA" id="ARBA00030079"/>
    </source>
</evidence>
<comment type="subcellular location">
    <subcellularLocation>
        <location evidence="1">Nucleus</location>
    </subcellularLocation>
</comment>